<dbReference type="EMBL" id="JBEAFC010000007">
    <property type="protein sequence ID" value="KAL1551412.1"/>
    <property type="molecule type" value="Genomic_DNA"/>
</dbReference>
<reference evidence="1 2" key="1">
    <citation type="submission" date="2024-06" db="EMBL/GenBank/DDBJ databases">
        <title>A chromosome level genome sequence of Diviner's sage (Salvia divinorum).</title>
        <authorList>
            <person name="Ford S.A."/>
            <person name="Ro D.-K."/>
            <person name="Ness R.W."/>
            <person name="Phillips M.A."/>
        </authorList>
    </citation>
    <scope>NUCLEOTIDE SEQUENCE [LARGE SCALE GENOMIC DNA]</scope>
    <source>
        <strain evidence="1">SAF-2024a</strain>
        <tissue evidence="1">Leaf</tissue>
    </source>
</reference>
<name>A0ABD1H4S3_SALDI</name>
<evidence type="ECO:0000313" key="1">
    <source>
        <dbReference type="EMBL" id="KAL1551412.1"/>
    </source>
</evidence>
<proteinExistence type="predicted"/>
<organism evidence="1 2">
    <name type="scientific">Salvia divinorum</name>
    <name type="common">Maria pastora</name>
    <name type="synonym">Diviner's sage</name>
    <dbReference type="NCBI Taxonomy" id="28513"/>
    <lineage>
        <taxon>Eukaryota</taxon>
        <taxon>Viridiplantae</taxon>
        <taxon>Streptophyta</taxon>
        <taxon>Embryophyta</taxon>
        <taxon>Tracheophyta</taxon>
        <taxon>Spermatophyta</taxon>
        <taxon>Magnoliopsida</taxon>
        <taxon>eudicotyledons</taxon>
        <taxon>Gunneridae</taxon>
        <taxon>Pentapetalae</taxon>
        <taxon>asterids</taxon>
        <taxon>lamiids</taxon>
        <taxon>Lamiales</taxon>
        <taxon>Lamiaceae</taxon>
        <taxon>Nepetoideae</taxon>
        <taxon>Mentheae</taxon>
        <taxon>Salviinae</taxon>
        <taxon>Salvia</taxon>
        <taxon>Salvia subgen. Calosphace</taxon>
    </lineage>
</organism>
<comment type="caution">
    <text evidence="1">The sequence shown here is derived from an EMBL/GenBank/DDBJ whole genome shotgun (WGS) entry which is preliminary data.</text>
</comment>
<dbReference type="Proteomes" id="UP001567538">
    <property type="component" value="Unassembled WGS sequence"/>
</dbReference>
<gene>
    <name evidence="1" type="ORF">AAHA92_19263</name>
</gene>
<evidence type="ECO:0000313" key="2">
    <source>
        <dbReference type="Proteomes" id="UP001567538"/>
    </source>
</evidence>
<sequence length="85" mass="9242">MFAVICFYQRRQKNWFALSPPCAPSNEASSIPLLVPTIAAFVSSPIAVSTAAPPLLLACRVKIRSVSESSAFLDFRSLKRLAVES</sequence>
<accession>A0ABD1H4S3</accession>
<keyword evidence="2" id="KW-1185">Reference proteome</keyword>
<protein>
    <submittedName>
        <fullName evidence="1">Uncharacterized protein</fullName>
    </submittedName>
</protein>
<dbReference type="AlphaFoldDB" id="A0ABD1H4S3"/>